<dbReference type="AlphaFoldDB" id="A0AAV2JE77"/>
<protein>
    <submittedName>
        <fullName evidence="1">Uncharacterized protein</fullName>
    </submittedName>
</protein>
<dbReference type="Proteomes" id="UP001497482">
    <property type="component" value="Chromosome 12"/>
</dbReference>
<gene>
    <name evidence="1" type="ORF">KC01_LOCUS7267</name>
</gene>
<name>A0AAV2JE77_KNICA</name>
<reference evidence="1 2" key="1">
    <citation type="submission" date="2024-04" db="EMBL/GenBank/DDBJ databases">
        <authorList>
            <person name="Waldvogel A.-M."/>
            <person name="Schoenle A."/>
        </authorList>
    </citation>
    <scope>NUCLEOTIDE SEQUENCE [LARGE SCALE GENOMIC DNA]</scope>
</reference>
<dbReference type="EMBL" id="OZ035834">
    <property type="protein sequence ID" value="CAL1575765.1"/>
    <property type="molecule type" value="Genomic_DNA"/>
</dbReference>
<keyword evidence="2" id="KW-1185">Reference proteome</keyword>
<proteinExistence type="predicted"/>
<sequence length="83" mass="8889">MLAWADVRQRLGHFVGVSVKNMLYRSGFIDAIDESCGGAVGLLCGRSLVAPVREQSIKRPAALGQWGSVNGFREGPRRATGMG</sequence>
<accession>A0AAV2JE77</accession>
<evidence type="ECO:0000313" key="1">
    <source>
        <dbReference type="EMBL" id="CAL1575765.1"/>
    </source>
</evidence>
<evidence type="ECO:0000313" key="2">
    <source>
        <dbReference type="Proteomes" id="UP001497482"/>
    </source>
</evidence>
<organism evidence="1 2">
    <name type="scientific">Knipowitschia caucasica</name>
    <name type="common">Caucasian dwarf goby</name>
    <name type="synonym">Pomatoschistus caucasicus</name>
    <dbReference type="NCBI Taxonomy" id="637954"/>
    <lineage>
        <taxon>Eukaryota</taxon>
        <taxon>Metazoa</taxon>
        <taxon>Chordata</taxon>
        <taxon>Craniata</taxon>
        <taxon>Vertebrata</taxon>
        <taxon>Euteleostomi</taxon>
        <taxon>Actinopterygii</taxon>
        <taxon>Neopterygii</taxon>
        <taxon>Teleostei</taxon>
        <taxon>Neoteleostei</taxon>
        <taxon>Acanthomorphata</taxon>
        <taxon>Gobiaria</taxon>
        <taxon>Gobiiformes</taxon>
        <taxon>Gobioidei</taxon>
        <taxon>Gobiidae</taxon>
        <taxon>Gobiinae</taxon>
        <taxon>Knipowitschia</taxon>
    </lineage>
</organism>